<feature type="compositionally biased region" description="Low complexity" evidence="1">
    <location>
        <begin position="914"/>
        <end position="928"/>
    </location>
</feature>
<feature type="region of interest" description="Disordered" evidence="1">
    <location>
        <begin position="1463"/>
        <end position="1521"/>
    </location>
</feature>
<sequence length="1739" mass="196492">MGTTASTPFQNHLSLFRNEPVSNSAYFEQFFRLMNTEQDFSILTHPEIRSLVRQRTDNIQALLDYILVTFDEFLDDIRPEIKETIINAVYVLTRLLSVLNEPEFSAFSRKYFWESWREKDGILKGKAFVNDIMRLLFRNKLTIDTELPTRTHDSRPPQKLNWSFIWESGLCVTRTKHTPPEYYKTRAVLLRLVIVLISSQIYYPIKDASNHQDPWLDAFSAPETPFKAEFALSLLNSFLTIPFNLRLSDEQMSSANDAGYVSLLSLKTMNLLLTHPFYTTLLKQRDEALRQQYSQNTQQAPPPAIQAPDAENTDADSGSEEVNIPIIPIHAMKTTLPFYSEFIHSSPFLYSLAVHVTYCTAATTPVRDALPAVSSLHLTFTSLSILASGVLSLVSAPMRAFSSFMSTPKEVVDHANHIVDILVFTLYLLTEGGQNNRSDPNFAGDCSFAAYIAEDDAYLNQLTLSLLFLVNVCIKVLDTSTFAPPKIPPSNPFAPIGIPKPTPFTISGDATTLSKLVTIILQMLTFDRRFCLSLNNPLVPSANTSNFSLISLSALPSSQNFPLSSLLMTIEPKVQSGTVADQLIASLVPLFFTFASPPSFPFDFSPLSLSGLHKTFYSPIPVYIVSILANISPHVRKLSQNSASLLVNSMFGEVLSASFFYQHLPHTLLFARSLFETMANIVQYQSNENGFVILYLVQQKDVIRRFERKVIDLPQFKKRTESWKAKRREVILKRREKEASFAKGLKKERRELFERKRKEKEENKGKKPKKAKRPEEEIFDSAESVSSDTDQNTPLALPFTTQPHGGKEEVGVDSDLSDYPMELVEKAELIRNAMKRIMHITEKQMKKVEESMMVFPKVERGAESGKASGIASGLVAMKEASEKAEKEEERDEAKGEEKKSDQPPSTDDHPTLPHSPSTPDTTQPDTTPLAASTLNSGWKPPSSQATRKPHVGHFPRPTSATLKEDLPPHHVLILVYLLDYYSPLLSSVIQSEMKGEERRAREKEGVEDQTGERGRIVRAKKGRVVEELRKEGFVIPPSLVQSFSLPTTLSIPPSLAEENLALFLQTKHSPVGILPPPHPIQVHPYVPTVDDSLWMSVIEWGNALQEFGNGNEEDDRTPARTGLEHIPGWESGQGGTDPNSQQPVGQQPPQTTSKPKGAVKSGFSILWDSAKINRYVPHDRISEHDSSRLWKESVMNAPSSVAVKEATDETHVQMCPSTSAFLALQSAEYRTKVHHRPKAMINEKSKDDLQKSQEQIFKRFNRGIHNDTRQAFLDRMRRREDLEASTGNKHVKRRATSQLAMTDDTALHPPKDPFIVKDWRFFDTVSKDQDNLWNKREFLVSPSMKWCNDRPHLDEWAKEQEQKRRQMEKDFEQEDFARKQQHITINREAHRSKVRKDRAHSSMLLTRVPRNPRKQHQDQSSTLSRQKVSEHSHNVESGRTFFDRGIDSFLPIPISMNELEQEIAHHHPQTSPETLPMRSSERLRPSTTLEISREQRSSQRFQNRHPSRSSKPLRSPPISPESLQNEEFLFSPVDASSSPLLSPQDTSTTPQLQNAHHPFEESPSPQEQSPTQILLPTPSVTPDNPATNIPTPHNRYEGVSDDGESTSHSSASENLFDRPVKPKKHSFQHLFISVDDEDHSFSPTPTNTSSHPPLSPQAVSLRQKLNKRLSTTPTRPKAQTRDHPEHVAPGPPTTPLSPKAITTPSYVPNSYINWFSSTPSAQTKKAFLHTGEKQPRRKD</sequence>
<evidence type="ECO:0000313" key="2">
    <source>
        <dbReference type="EMBL" id="KAK2948434.1"/>
    </source>
</evidence>
<dbReference type="InterPro" id="IPR026705">
    <property type="entry name" value="Hid-1/Ecm30"/>
</dbReference>
<feature type="region of interest" description="Disordered" evidence="1">
    <location>
        <begin position="1637"/>
        <end position="1702"/>
    </location>
</feature>
<dbReference type="PANTHER" id="PTHR21575">
    <property type="entry name" value="PROTEIN HID1"/>
    <property type="match status" value="1"/>
</dbReference>
<feature type="region of interest" description="Disordered" evidence="1">
    <location>
        <begin position="876"/>
        <end position="963"/>
    </location>
</feature>
<dbReference type="Proteomes" id="UP001281761">
    <property type="component" value="Unassembled WGS sequence"/>
</dbReference>
<keyword evidence="3" id="KW-1185">Reference proteome</keyword>
<protein>
    <submittedName>
        <fullName evidence="2">Dyggve-Melchior-Clausen syndrome protein</fullName>
    </submittedName>
</protein>
<evidence type="ECO:0000256" key="1">
    <source>
        <dbReference type="SAM" id="MobiDB-lite"/>
    </source>
</evidence>
<accession>A0ABQ9XAL8</accession>
<name>A0ABQ9XAL8_9EUKA</name>
<feature type="region of interest" description="Disordered" evidence="1">
    <location>
        <begin position="1106"/>
        <end position="1158"/>
    </location>
</feature>
<feature type="region of interest" description="Disordered" evidence="1">
    <location>
        <begin position="752"/>
        <end position="814"/>
    </location>
</feature>
<feature type="compositionally biased region" description="Basic and acidic residues" evidence="1">
    <location>
        <begin position="879"/>
        <end position="911"/>
    </location>
</feature>
<evidence type="ECO:0000313" key="3">
    <source>
        <dbReference type="Proteomes" id="UP001281761"/>
    </source>
</evidence>
<dbReference type="Pfam" id="PF12722">
    <property type="entry name" value="Hid1"/>
    <property type="match status" value="2"/>
</dbReference>
<comment type="caution">
    <text evidence="2">The sequence shown here is derived from an EMBL/GenBank/DDBJ whole genome shotgun (WGS) entry which is preliminary data.</text>
</comment>
<feature type="compositionally biased region" description="Low complexity" evidence="1">
    <location>
        <begin position="1141"/>
        <end position="1150"/>
    </location>
</feature>
<feature type="compositionally biased region" description="Polar residues" evidence="1">
    <location>
        <begin position="1563"/>
        <end position="1591"/>
    </location>
</feature>
<organism evidence="2 3">
    <name type="scientific">Blattamonas nauphoetae</name>
    <dbReference type="NCBI Taxonomy" id="2049346"/>
    <lineage>
        <taxon>Eukaryota</taxon>
        <taxon>Metamonada</taxon>
        <taxon>Preaxostyla</taxon>
        <taxon>Oxymonadida</taxon>
        <taxon>Blattamonas</taxon>
    </lineage>
</organism>
<feature type="compositionally biased region" description="Low complexity" evidence="1">
    <location>
        <begin position="1641"/>
        <end position="1652"/>
    </location>
</feature>
<feature type="compositionally biased region" description="Basic and acidic residues" evidence="1">
    <location>
        <begin position="1427"/>
        <end position="1436"/>
    </location>
</feature>
<dbReference type="PANTHER" id="PTHR21575:SF12">
    <property type="entry name" value="PROTEIN HID1"/>
    <property type="match status" value="1"/>
</dbReference>
<feature type="region of interest" description="Disordered" evidence="1">
    <location>
        <begin position="1388"/>
        <end position="1436"/>
    </location>
</feature>
<feature type="compositionally biased region" description="Polar residues" evidence="1">
    <location>
        <begin position="783"/>
        <end position="803"/>
    </location>
</feature>
<feature type="region of interest" description="Disordered" evidence="1">
    <location>
        <begin position="293"/>
        <end position="318"/>
    </location>
</feature>
<feature type="region of interest" description="Disordered" evidence="1">
    <location>
        <begin position="1534"/>
        <end position="1621"/>
    </location>
</feature>
<feature type="compositionally biased region" description="Polar residues" evidence="1">
    <location>
        <begin position="1534"/>
        <end position="1554"/>
    </location>
</feature>
<feature type="compositionally biased region" description="Basic and acidic residues" evidence="1">
    <location>
        <begin position="752"/>
        <end position="765"/>
    </location>
</feature>
<reference evidence="2 3" key="1">
    <citation type="journal article" date="2022" name="bioRxiv">
        <title>Genomics of Preaxostyla Flagellates Illuminates Evolutionary Transitions and the Path Towards Mitochondrial Loss.</title>
        <authorList>
            <person name="Novak L.V.F."/>
            <person name="Treitli S.C."/>
            <person name="Pyrih J."/>
            <person name="Halakuc P."/>
            <person name="Pipaliya S.V."/>
            <person name="Vacek V."/>
            <person name="Brzon O."/>
            <person name="Soukal P."/>
            <person name="Eme L."/>
            <person name="Dacks J.B."/>
            <person name="Karnkowska A."/>
            <person name="Elias M."/>
            <person name="Hampl V."/>
        </authorList>
    </citation>
    <scope>NUCLEOTIDE SEQUENCE [LARGE SCALE GENOMIC DNA]</scope>
    <source>
        <strain evidence="2">NAU3</strain>
        <tissue evidence="2">Gut</tissue>
    </source>
</reference>
<proteinExistence type="predicted"/>
<feature type="compositionally biased region" description="Polar residues" evidence="1">
    <location>
        <begin position="929"/>
        <end position="946"/>
    </location>
</feature>
<dbReference type="EMBL" id="JARBJD010000176">
    <property type="protein sequence ID" value="KAK2948434.1"/>
    <property type="molecule type" value="Genomic_DNA"/>
</dbReference>
<gene>
    <name evidence="2" type="ORF">BLNAU_16599</name>
</gene>